<dbReference type="PROSITE" id="PS00028">
    <property type="entry name" value="ZINC_FINGER_C2H2_1"/>
    <property type="match status" value="7"/>
</dbReference>
<evidence type="ECO:0000313" key="8">
    <source>
        <dbReference type="Proteomes" id="UP000053766"/>
    </source>
</evidence>
<feature type="domain" description="C2H2-type" evidence="6">
    <location>
        <begin position="209"/>
        <end position="236"/>
    </location>
</feature>
<evidence type="ECO:0000256" key="5">
    <source>
        <dbReference type="SAM" id="MobiDB-lite"/>
    </source>
</evidence>
<feature type="domain" description="C2H2-type" evidence="6">
    <location>
        <begin position="297"/>
        <end position="322"/>
    </location>
</feature>
<protein>
    <submittedName>
        <fullName evidence="7">Zinc finger, C2H2 type</fullName>
    </submittedName>
</protein>
<dbReference type="PROSITE" id="PS50157">
    <property type="entry name" value="ZINC_FINGER_C2H2_2"/>
    <property type="match status" value="7"/>
</dbReference>
<name>A0A0D8XKR8_DICVI</name>
<feature type="domain" description="C2H2-type" evidence="6">
    <location>
        <begin position="267"/>
        <end position="296"/>
    </location>
</feature>
<dbReference type="InterPro" id="IPR036236">
    <property type="entry name" value="Znf_C2H2_sf"/>
</dbReference>
<dbReference type="GO" id="GO:0000981">
    <property type="term" value="F:DNA-binding transcription factor activity, RNA polymerase II-specific"/>
    <property type="evidence" value="ECO:0007669"/>
    <property type="project" value="TreeGrafter"/>
</dbReference>
<feature type="domain" description="C2H2-type" evidence="6">
    <location>
        <begin position="80"/>
        <end position="108"/>
    </location>
</feature>
<evidence type="ECO:0000313" key="7">
    <source>
        <dbReference type="EMBL" id="KJH44377.1"/>
    </source>
</evidence>
<accession>A0A0D8XKR8</accession>
<dbReference type="PANTHER" id="PTHR23235:SF120">
    <property type="entry name" value="KRUPPEL-LIKE FACTOR 15"/>
    <property type="match status" value="1"/>
</dbReference>
<dbReference type="GO" id="GO:0008270">
    <property type="term" value="F:zinc ion binding"/>
    <property type="evidence" value="ECO:0007669"/>
    <property type="project" value="UniProtKB-KW"/>
</dbReference>
<dbReference type="Gene3D" id="3.30.160.60">
    <property type="entry name" value="Classic Zinc Finger"/>
    <property type="match status" value="6"/>
</dbReference>
<dbReference type="EMBL" id="KN716478">
    <property type="protein sequence ID" value="KJH44377.1"/>
    <property type="molecule type" value="Genomic_DNA"/>
</dbReference>
<dbReference type="SMART" id="SM00355">
    <property type="entry name" value="ZnF_C2H2"/>
    <property type="match status" value="7"/>
</dbReference>
<dbReference type="AlphaFoldDB" id="A0A0D8XKR8"/>
<reference evidence="7 8" key="1">
    <citation type="submission" date="2013-11" db="EMBL/GenBank/DDBJ databases">
        <title>Draft genome of the bovine lungworm Dictyocaulus viviparus.</title>
        <authorList>
            <person name="Mitreva M."/>
        </authorList>
    </citation>
    <scope>NUCLEOTIDE SEQUENCE [LARGE SCALE GENOMIC DNA]</scope>
    <source>
        <strain evidence="7 8">HannoverDv2000</strain>
    </source>
</reference>
<feature type="domain" description="C2H2-type" evidence="6">
    <location>
        <begin position="52"/>
        <end position="79"/>
    </location>
</feature>
<dbReference type="SUPFAM" id="SSF57667">
    <property type="entry name" value="beta-beta-alpha zinc fingers"/>
    <property type="match status" value="4"/>
</dbReference>
<organism evidence="7 8">
    <name type="scientific">Dictyocaulus viviparus</name>
    <name type="common">Bovine lungworm</name>
    <dbReference type="NCBI Taxonomy" id="29172"/>
    <lineage>
        <taxon>Eukaryota</taxon>
        <taxon>Metazoa</taxon>
        <taxon>Ecdysozoa</taxon>
        <taxon>Nematoda</taxon>
        <taxon>Chromadorea</taxon>
        <taxon>Rhabditida</taxon>
        <taxon>Rhabditina</taxon>
        <taxon>Rhabditomorpha</taxon>
        <taxon>Strongyloidea</taxon>
        <taxon>Metastrongylidae</taxon>
        <taxon>Dictyocaulus</taxon>
    </lineage>
</organism>
<evidence type="ECO:0000256" key="4">
    <source>
        <dbReference type="PROSITE-ProRule" id="PRU00042"/>
    </source>
</evidence>
<evidence type="ECO:0000256" key="2">
    <source>
        <dbReference type="ARBA" id="ARBA00022771"/>
    </source>
</evidence>
<dbReference type="Proteomes" id="UP000053766">
    <property type="component" value="Unassembled WGS sequence"/>
</dbReference>
<evidence type="ECO:0000259" key="6">
    <source>
        <dbReference type="PROSITE" id="PS50157"/>
    </source>
</evidence>
<evidence type="ECO:0000256" key="3">
    <source>
        <dbReference type="ARBA" id="ARBA00022833"/>
    </source>
</evidence>
<dbReference type="OrthoDB" id="40579at2759"/>
<keyword evidence="3" id="KW-0862">Zinc</keyword>
<dbReference type="PANTHER" id="PTHR23235">
    <property type="entry name" value="KRUEPPEL-LIKE TRANSCRIPTION FACTOR"/>
    <property type="match status" value="1"/>
</dbReference>
<dbReference type="FunFam" id="3.30.160.60:FF:002869">
    <property type="entry name" value="Comb gap splice variant cg14"/>
    <property type="match status" value="1"/>
</dbReference>
<keyword evidence="8" id="KW-1185">Reference proteome</keyword>
<keyword evidence="2 4" id="KW-0863">Zinc-finger</keyword>
<dbReference type="Pfam" id="PF00096">
    <property type="entry name" value="zf-C2H2"/>
    <property type="match status" value="4"/>
</dbReference>
<keyword evidence="1" id="KW-0479">Metal-binding</keyword>
<proteinExistence type="predicted"/>
<gene>
    <name evidence="7" type="ORF">DICVIV_09588</name>
</gene>
<dbReference type="GO" id="GO:0000978">
    <property type="term" value="F:RNA polymerase II cis-regulatory region sequence-specific DNA binding"/>
    <property type="evidence" value="ECO:0007669"/>
    <property type="project" value="TreeGrafter"/>
</dbReference>
<sequence length="510" mass="58280">MVNLYDVPQFGEASRGRRKLATIVTCEVCGVLLKHPSKIEAHMRTHTGEKPFECDLCGMKFSQRTPMLNHVRRHLGQTPYDCGYGCGKKFVNNAQKNAHELRHLGSKRAGPPRPHLKPPKRSLWNPVFPKGDPRIRVCEEERSTIVDFEPPIGHIEPPISVAASKSLLNYSRFFKMLYVFRLDEIIDSVVSGIPTKKRTTRSSRPPMLVQCQICGLMLKHASKIRAHIRTHTGDKPYICVYCDEQFATSGTLSMHIKRKHTFGERPYACTWDCGKRFVSLSTRNEHERIVHAGTKRYECSVAGCFRMFSRRYYLMLHRQREHGLYFKPIYDPEEISKAEKEADRELLEEQQEGTFYDYNQSSRVIVDSSTNMLVRVSEDGMLLEPNTDEHALMQGEFVDEQTLVEIADDGVSRIAKNSYADPTDSQSIPYMTSDIGVDEEHSRVGDSSLIECTKVNSSCEQRLPISIGNNEGNTRNVVNMTDDRNSLPRARVVNILKRRPIRPSVFARKL</sequence>
<feature type="domain" description="C2H2-type" evidence="6">
    <location>
        <begin position="237"/>
        <end position="266"/>
    </location>
</feature>
<feature type="region of interest" description="Disordered" evidence="5">
    <location>
        <begin position="103"/>
        <end position="123"/>
    </location>
</feature>
<evidence type="ECO:0000256" key="1">
    <source>
        <dbReference type="ARBA" id="ARBA00022723"/>
    </source>
</evidence>
<feature type="domain" description="C2H2-type" evidence="6">
    <location>
        <begin position="24"/>
        <end position="51"/>
    </location>
</feature>
<reference evidence="8" key="2">
    <citation type="journal article" date="2016" name="Sci. Rep.">
        <title>Dictyocaulus viviparus genome, variome and transcriptome elucidate lungworm biology and support future intervention.</title>
        <authorList>
            <person name="McNulty S.N."/>
            <person name="Strube C."/>
            <person name="Rosa B.A."/>
            <person name="Martin J.C."/>
            <person name="Tyagi R."/>
            <person name="Choi Y.J."/>
            <person name="Wang Q."/>
            <person name="Hallsworth Pepin K."/>
            <person name="Zhang X."/>
            <person name="Ozersky P."/>
            <person name="Wilson R.K."/>
            <person name="Sternberg P.W."/>
            <person name="Gasser R.B."/>
            <person name="Mitreva M."/>
        </authorList>
    </citation>
    <scope>NUCLEOTIDE SEQUENCE [LARGE SCALE GENOMIC DNA]</scope>
    <source>
        <strain evidence="8">HannoverDv2000</strain>
    </source>
</reference>
<dbReference type="STRING" id="29172.A0A0D8XKR8"/>
<dbReference type="InterPro" id="IPR013087">
    <property type="entry name" value="Znf_C2H2_type"/>
</dbReference>